<dbReference type="AlphaFoldDB" id="A0A4Z0M1S0"/>
<keyword evidence="1" id="KW-0472">Membrane</keyword>
<feature type="transmembrane region" description="Helical" evidence="1">
    <location>
        <begin position="6"/>
        <end position="23"/>
    </location>
</feature>
<name>A0A4Z0M1S0_9GAMM</name>
<reference evidence="2 3" key="1">
    <citation type="submission" date="2019-04" db="EMBL/GenBank/DDBJ databases">
        <title>Taxonomy of novel Haliea sp. from mangrove soil of West Coast of India.</title>
        <authorList>
            <person name="Verma A."/>
            <person name="Kumar P."/>
            <person name="Krishnamurthi S."/>
        </authorList>
    </citation>
    <scope>NUCLEOTIDE SEQUENCE [LARGE SCALE GENOMIC DNA]</scope>
    <source>
        <strain evidence="2 3">SAOS-164</strain>
    </source>
</reference>
<sequence>MSLESGWVSAVLLIAGAACLYMASPHQRFAPRRPLAPRVLGAAGLACLLLALWSLLAQFGGATAVFIAVAALMLLWTLSPLACAALRPRSGAQDNKVVRR</sequence>
<proteinExistence type="predicted"/>
<accession>A0A4Z0M1S0</accession>
<evidence type="ECO:0000313" key="3">
    <source>
        <dbReference type="Proteomes" id="UP000298050"/>
    </source>
</evidence>
<evidence type="ECO:0000256" key="1">
    <source>
        <dbReference type="SAM" id="Phobius"/>
    </source>
</evidence>
<dbReference type="Proteomes" id="UP000298050">
    <property type="component" value="Unassembled WGS sequence"/>
</dbReference>
<organism evidence="2 3">
    <name type="scientific">Mangrovimicrobium sediminis</name>
    <dbReference type="NCBI Taxonomy" id="2562682"/>
    <lineage>
        <taxon>Bacteria</taxon>
        <taxon>Pseudomonadati</taxon>
        <taxon>Pseudomonadota</taxon>
        <taxon>Gammaproteobacteria</taxon>
        <taxon>Cellvibrionales</taxon>
        <taxon>Halieaceae</taxon>
        <taxon>Mangrovimicrobium</taxon>
    </lineage>
</organism>
<keyword evidence="1" id="KW-0812">Transmembrane</keyword>
<protein>
    <recommendedName>
        <fullName evidence="4">DUF3325 domain-containing protein</fullName>
    </recommendedName>
</protein>
<keyword evidence="3" id="KW-1185">Reference proteome</keyword>
<dbReference type="RefSeq" id="WP_135443500.1">
    <property type="nucleotide sequence ID" value="NZ_SRLE01000007.1"/>
</dbReference>
<dbReference type="EMBL" id="SRLE01000007">
    <property type="protein sequence ID" value="TGD73386.1"/>
    <property type="molecule type" value="Genomic_DNA"/>
</dbReference>
<comment type="caution">
    <text evidence="2">The sequence shown here is derived from an EMBL/GenBank/DDBJ whole genome shotgun (WGS) entry which is preliminary data.</text>
</comment>
<feature type="transmembrane region" description="Helical" evidence="1">
    <location>
        <begin position="62"/>
        <end position="86"/>
    </location>
</feature>
<gene>
    <name evidence="2" type="ORF">E4634_10150</name>
</gene>
<evidence type="ECO:0008006" key="4">
    <source>
        <dbReference type="Google" id="ProtNLM"/>
    </source>
</evidence>
<evidence type="ECO:0000313" key="2">
    <source>
        <dbReference type="EMBL" id="TGD73386.1"/>
    </source>
</evidence>
<feature type="transmembrane region" description="Helical" evidence="1">
    <location>
        <begin position="35"/>
        <end position="56"/>
    </location>
</feature>
<keyword evidence="1" id="KW-1133">Transmembrane helix</keyword>